<keyword evidence="2" id="KW-0808">Transferase</keyword>
<sequence length="285" mass="31896">MAQDGADCAALPLMHGEHGLESLSNWFSFTWRPLVPAGEHCDTLLAAIARDLKQQTHQLTLAPIPDEDGSATRLETAFRAAGWHVQLEVCDENHVLPVQGRDFAAYWDTRPGKMRTTLKRKAKKVETEIYTQFDEGGWRAYQSVYDNSWKPEEERADLLEAFARAEGDAGRLRLGVARHDGAPVAAQFWTVEDGTAYIHKLAHVEAAKPLSAGTTLSAALFAYVIDQDEVGLVDFGTGSDAYKRDWMELNRPRYRLTCLDPRQPRAWPALTKSRLRRLARAIGHG</sequence>
<evidence type="ECO:0000313" key="2">
    <source>
        <dbReference type="EMBL" id="TMM50477.1"/>
    </source>
</evidence>
<accession>A0A5S3Q298</accession>
<dbReference type="AlphaFoldDB" id="A0A5S3Q298"/>
<evidence type="ECO:0000313" key="3">
    <source>
        <dbReference type="Proteomes" id="UP000309668"/>
    </source>
</evidence>
<proteinExistence type="predicted"/>
<gene>
    <name evidence="2" type="ORF">FEV51_02195</name>
</gene>
<reference evidence="2 3" key="1">
    <citation type="submission" date="2019-05" db="EMBL/GenBank/DDBJ databases">
        <title>Erythrobacter marisflavi sp. nov., isolated from isolated from water of an estuary environment.</title>
        <authorList>
            <person name="Yoon J.-H."/>
        </authorList>
    </citation>
    <scope>NUCLEOTIDE SEQUENCE [LARGE SCALE GENOMIC DNA]</scope>
    <source>
        <strain evidence="2 3">KEM-5</strain>
    </source>
</reference>
<feature type="domain" description="BioF2-like acetyltransferase" evidence="1">
    <location>
        <begin position="113"/>
        <end position="244"/>
    </location>
</feature>
<dbReference type="Proteomes" id="UP000309668">
    <property type="component" value="Unassembled WGS sequence"/>
</dbReference>
<protein>
    <submittedName>
        <fullName evidence="2">GNAT family N-acetyltransferase</fullName>
    </submittedName>
</protein>
<dbReference type="Pfam" id="PF13480">
    <property type="entry name" value="Acetyltransf_6"/>
    <property type="match status" value="1"/>
</dbReference>
<keyword evidence="3" id="KW-1185">Reference proteome</keyword>
<dbReference type="Gene3D" id="3.40.630.30">
    <property type="match status" value="1"/>
</dbReference>
<dbReference type="EMBL" id="VCAO01000001">
    <property type="protein sequence ID" value="TMM50477.1"/>
    <property type="molecule type" value="Genomic_DNA"/>
</dbReference>
<evidence type="ECO:0000259" key="1">
    <source>
        <dbReference type="Pfam" id="PF13480"/>
    </source>
</evidence>
<dbReference type="InterPro" id="IPR016181">
    <property type="entry name" value="Acyl_CoA_acyltransferase"/>
</dbReference>
<dbReference type="SUPFAM" id="SSF55729">
    <property type="entry name" value="Acyl-CoA N-acyltransferases (Nat)"/>
    <property type="match status" value="1"/>
</dbReference>
<dbReference type="InterPro" id="IPR038740">
    <property type="entry name" value="BioF2-like_GNAT_dom"/>
</dbReference>
<comment type="caution">
    <text evidence="2">The sequence shown here is derived from an EMBL/GenBank/DDBJ whole genome shotgun (WGS) entry which is preliminary data.</text>
</comment>
<organism evidence="2 3">
    <name type="scientific">Qipengyuania marisflavi</name>
    <dbReference type="NCBI Taxonomy" id="2486356"/>
    <lineage>
        <taxon>Bacteria</taxon>
        <taxon>Pseudomonadati</taxon>
        <taxon>Pseudomonadota</taxon>
        <taxon>Alphaproteobacteria</taxon>
        <taxon>Sphingomonadales</taxon>
        <taxon>Erythrobacteraceae</taxon>
        <taxon>Qipengyuania</taxon>
    </lineage>
</organism>
<name>A0A5S3Q298_9SPHN</name>
<dbReference type="GO" id="GO:0016740">
    <property type="term" value="F:transferase activity"/>
    <property type="evidence" value="ECO:0007669"/>
    <property type="project" value="UniProtKB-KW"/>
</dbReference>
<dbReference type="OrthoDB" id="8334427at2"/>